<evidence type="ECO:0000256" key="2">
    <source>
        <dbReference type="ARBA" id="ARBA00010205"/>
    </source>
</evidence>
<dbReference type="Pfam" id="PF06087">
    <property type="entry name" value="Tyr-DNA_phospho"/>
    <property type="match status" value="1"/>
</dbReference>
<comment type="caution">
    <text evidence="13">The sequence shown here is derived from an EMBL/GenBank/DDBJ whole genome shotgun (WGS) entry which is preliminary data.</text>
</comment>
<feature type="binding site" evidence="10">
    <location>
        <position position="195"/>
    </location>
    <ligand>
        <name>substrate</name>
    </ligand>
</feature>
<reference evidence="13" key="1">
    <citation type="journal article" date="2020" name="Stud. Mycol.">
        <title>101 Dothideomycetes genomes: a test case for predicting lifestyles and emergence of pathogens.</title>
        <authorList>
            <person name="Haridas S."/>
            <person name="Albert R."/>
            <person name="Binder M."/>
            <person name="Bloem J."/>
            <person name="Labutti K."/>
            <person name="Salamov A."/>
            <person name="Andreopoulos B."/>
            <person name="Baker S."/>
            <person name="Barry K."/>
            <person name="Bills G."/>
            <person name="Bluhm B."/>
            <person name="Cannon C."/>
            <person name="Castanera R."/>
            <person name="Culley D."/>
            <person name="Daum C."/>
            <person name="Ezra D."/>
            <person name="Gonzalez J."/>
            <person name="Henrissat B."/>
            <person name="Kuo A."/>
            <person name="Liang C."/>
            <person name="Lipzen A."/>
            <person name="Lutzoni F."/>
            <person name="Magnuson J."/>
            <person name="Mondo S."/>
            <person name="Nolan M."/>
            <person name="Ohm R."/>
            <person name="Pangilinan J."/>
            <person name="Park H.-J."/>
            <person name="Ramirez L."/>
            <person name="Alfaro M."/>
            <person name="Sun H."/>
            <person name="Tritt A."/>
            <person name="Yoshinaga Y."/>
            <person name="Zwiers L.-H."/>
            <person name="Turgeon B."/>
            <person name="Goodwin S."/>
            <person name="Spatafora J."/>
            <person name="Crous P."/>
            <person name="Grigoriev I."/>
        </authorList>
    </citation>
    <scope>NUCLEOTIDE SEQUENCE</scope>
    <source>
        <strain evidence="13">CBS 125425</strain>
    </source>
</reference>
<dbReference type="CDD" id="cd09123">
    <property type="entry name" value="PLDc_Tdp1_2"/>
    <property type="match status" value="1"/>
</dbReference>
<evidence type="ECO:0000256" key="12">
    <source>
        <dbReference type="SAM" id="MobiDB-lite"/>
    </source>
</evidence>
<name>A0A9P4R0N7_9PLEO</name>
<dbReference type="Proteomes" id="UP000799444">
    <property type="component" value="Unassembled WGS sequence"/>
</dbReference>
<dbReference type="GO" id="GO:0017005">
    <property type="term" value="F:3'-tyrosyl-DNA phosphodiesterase activity"/>
    <property type="evidence" value="ECO:0007669"/>
    <property type="project" value="TreeGrafter"/>
</dbReference>
<dbReference type="AlphaFoldDB" id="A0A9P4R0N7"/>
<keyword evidence="3" id="KW-0540">Nuclease</keyword>
<evidence type="ECO:0000313" key="14">
    <source>
        <dbReference type="Proteomes" id="UP000799444"/>
    </source>
</evidence>
<dbReference type="GO" id="GO:0006281">
    <property type="term" value="P:DNA repair"/>
    <property type="evidence" value="ECO:0007669"/>
    <property type="project" value="UniProtKB-KW"/>
</dbReference>
<feature type="active site" description="Nucleophile" evidence="9">
    <location>
        <position position="193"/>
    </location>
</feature>
<keyword evidence="8" id="KW-0539">Nucleus</keyword>
<keyword evidence="5" id="KW-0378">Hydrolase</keyword>
<feature type="site" description="Interaction with DNA" evidence="11">
    <location>
        <position position="495"/>
    </location>
</feature>
<evidence type="ECO:0000256" key="3">
    <source>
        <dbReference type="ARBA" id="ARBA00022722"/>
    </source>
</evidence>
<dbReference type="GO" id="GO:0003697">
    <property type="term" value="F:single-stranded DNA binding"/>
    <property type="evidence" value="ECO:0007669"/>
    <property type="project" value="TreeGrafter"/>
</dbReference>
<keyword evidence="6" id="KW-0269">Exonuclease</keyword>
<evidence type="ECO:0000256" key="10">
    <source>
        <dbReference type="PIRSR" id="PIRSR610347-2"/>
    </source>
</evidence>
<evidence type="ECO:0000256" key="7">
    <source>
        <dbReference type="ARBA" id="ARBA00023204"/>
    </source>
</evidence>
<feature type="active site" description="Proton donor/acceptor" evidence="9">
    <location>
        <position position="469"/>
    </location>
</feature>
<evidence type="ECO:0000313" key="13">
    <source>
        <dbReference type="EMBL" id="KAF2734569.1"/>
    </source>
</evidence>
<evidence type="ECO:0000256" key="8">
    <source>
        <dbReference type="ARBA" id="ARBA00023242"/>
    </source>
</evidence>
<keyword evidence="14" id="KW-1185">Reference proteome</keyword>
<gene>
    <name evidence="13" type="ORF">EJ04DRAFT_242484</name>
</gene>
<dbReference type="PANTHER" id="PTHR12415">
    <property type="entry name" value="TYROSYL-DNA PHOSPHODIESTERASE 1"/>
    <property type="match status" value="1"/>
</dbReference>
<accession>A0A9P4R0N7</accession>
<feature type="region of interest" description="Disordered" evidence="12">
    <location>
        <begin position="1"/>
        <end position="93"/>
    </location>
</feature>
<protein>
    <submittedName>
        <fullName evidence="13">Phospholipase D/nuclease</fullName>
    </submittedName>
</protein>
<dbReference type="InterPro" id="IPR010347">
    <property type="entry name" value="Tdp1"/>
</dbReference>
<sequence length="595" mass="66601">MDDRDPEGPASKRRKLDPSGSISTSESKPEKQVSRETALRGLSRPISPPIVKRKKPLSSPSSLKAHSPTINADGKSGHLGNEDTRSKQTVPSPVQLTRIHDLSPADNVDTVGLEDILGDPLIKECWNFNFLFDLDFVMTKFDPDVRNLVLLKVVHGFWRNDDDRKTNLQERAERYPNIKLISAYMPDPFGTHHSKMLILFRHDNTAQIVIHTANMISKDWMNMTQAIWRSPLLPLRDSHASAPASQAEPETYPVGSGERFRIDLSRYLNAYGKLKDLTRELTKYDFSAIRAAFIGSAPSRQKPTATAPGKHTSWGWLGLGEILSTIPSHWNGDAMSTPNIIVQISSIATLGQATTWLDNLQTILSHSSESATISAPVSKHANFFKKQTPKAKVNVPPPTINIIFPTADEVRTSLDGYASGGSIHTKIQSAAQQKQLQYLRPLFCHWKHQDTPSSSSDRRKAFRGSAAPHIKTYIRFNDETQTSIDWAMITSANLSKQAWGEVQNKQGEIRIQSWECGVVVWPDLFRHNDEKVKMVPVFGKDMPVGEEQSEEGGNTKVVGFRMPYDLPLSPYKADEEPWCASSTYSEPDWKGVVWQ</sequence>
<organism evidence="13 14">
    <name type="scientific">Polyplosphaeria fusca</name>
    <dbReference type="NCBI Taxonomy" id="682080"/>
    <lineage>
        <taxon>Eukaryota</taxon>
        <taxon>Fungi</taxon>
        <taxon>Dikarya</taxon>
        <taxon>Ascomycota</taxon>
        <taxon>Pezizomycotina</taxon>
        <taxon>Dothideomycetes</taxon>
        <taxon>Pleosporomycetidae</taxon>
        <taxon>Pleosporales</taxon>
        <taxon>Tetraplosphaeriaceae</taxon>
        <taxon>Polyplosphaeria</taxon>
    </lineage>
</organism>
<proteinExistence type="inferred from homology"/>
<dbReference type="GO" id="GO:0005634">
    <property type="term" value="C:nucleus"/>
    <property type="evidence" value="ECO:0007669"/>
    <property type="project" value="UniProtKB-SubCell"/>
</dbReference>
<dbReference type="SUPFAM" id="SSF56024">
    <property type="entry name" value="Phospholipase D/nuclease"/>
    <property type="match status" value="2"/>
</dbReference>
<keyword evidence="4" id="KW-0227">DNA damage</keyword>
<evidence type="ECO:0000256" key="1">
    <source>
        <dbReference type="ARBA" id="ARBA00004123"/>
    </source>
</evidence>
<feature type="compositionally biased region" description="Basic and acidic residues" evidence="12">
    <location>
        <begin position="27"/>
        <end position="38"/>
    </location>
</feature>
<evidence type="ECO:0000256" key="6">
    <source>
        <dbReference type="ARBA" id="ARBA00022839"/>
    </source>
</evidence>
<feature type="binding site" evidence="10">
    <location>
        <position position="471"/>
    </location>
    <ligand>
        <name>substrate</name>
    </ligand>
</feature>
<dbReference type="GO" id="GO:0003690">
    <property type="term" value="F:double-stranded DNA binding"/>
    <property type="evidence" value="ECO:0007669"/>
    <property type="project" value="TreeGrafter"/>
</dbReference>
<dbReference type="EMBL" id="ML996146">
    <property type="protein sequence ID" value="KAF2734569.1"/>
    <property type="molecule type" value="Genomic_DNA"/>
</dbReference>
<evidence type="ECO:0000256" key="9">
    <source>
        <dbReference type="PIRSR" id="PIRSR610347-1"/>
    </source>
</evidence>
<comment type="similarity">
    <text evidence="2">Belongs to the tyrosyl-DNA phosphodiesterase family.</text>
</comment>
<evidence type="ECO:0000256" key="4">
    <source>
        <dbReference type="ARBA" id="ARBA00022763"/>
    </source>
</evidence>
<dbReference type="Gene3D" id="3.30.870.10">
    <property type="entry name" value="Endonuclease Chain A"/>
    <property type="match status" value="2"/>
</dbReference>
<evidence type="ECO:0000256" key="5">
    <source>
        <dbReference type="ARBA" id="ARBA00022801"/>
    </source>
</evidence>
<evidence type="ECO:0000256" key="11">
    <source>
        <dbReference type="PIRSR" id="PIRSR610347-3"/>
    </source>
</evidence>
<dbReference type="OrthoDB" id="47785at2759"/>
<dbReference type="FunFam" id="3.30.870.10:FF:000038">
    <property type="entry name" value="Probable tyrosyl-DNA phosphodiesterase"/>
    <property type="match status" value="1"/>
</dbReference>
<dbReference type="CDD" id="cd09194">
    <property type="entry name" value="PLDc_yTdp1_1"/>
    <property type="match status" value="1"/>
</dbReference>
<dbReference type="PANTHER" id="PTHR12415:SF0">
    <property type="entry name" value="TYROSYL-DNA PHOSPHODIESTERASE 1"/>
    <property type="match status" value="1"/>
</dbReference>
<dbReference type="GO" id="GO:0004527">
    <property type="term" value="F:exonuclease activity"/>
    <property type="evidence" value="ECO:0007669"/>
    <property type="project" value="UniProtKB-KW"/>
</dbReference>
<comment type="subcellular location">
    <subcellularLocation>
        <location evidence="1">Nucleus</location>
    </subcellularLocation>
</comment>
<keyword evidence="7" id="KW-0234">DNA repair</keyword>